<comment type="function">
    <text evidence="6 7">Removes the formyl group from the N-terminal Met of newly synthesized proteins.</text>
</comment>
<proteinExistence type="inferred from homology"/>
<feature type="compositionally biased region" description="Low complexity" evidence="8">
    <location>
        <begin position="608"/>
        <end position="621"/>
    </location>
</feature>
<dbReference type="Gene3D" id="3.90.45.10">
    <property type="entry name" value="Peptide deformylase"/>
    <property type="match status" value="1"/>
</dbReference>
<sequence>MAILPVFIVGDPVLHKPTEIVHLDAEGKPPADVIPLLEDMYETMGAAKGVGLAANQVGVARRLFVYDCWEDVNRTGQRRRGEVINPILETSTLPETLPGQKAINEGCLSVPGLQFPTSRAGWAKVTGVDRNGNTVELEGKGLFARMLQHEVGHLDGFLYVDVLVGDHQLISRDKRGPEHSDPGVWTIGRGKKRRKDREAVRGSRSCLLHVSPVSCRTPGNPGLGPSLSACLSEEDSVRPLADPGVGTADQENICNAAYLGTRYCPSSWPPETLTSNILRGHQLATHPRSEASLEKARLGGKFKRVAGSRTSTQQQHHKWEHQQRAHWIRSQELFQDNPEMQPMMSSSRDPTARLRAGLNPLLTASLGVYHPQHNNGTPVSALSVSSHGAFSSNQTPLSAIQPYNPQQWITSPTAGTGQEQMQVASIQEPQGSPLPPPPYSPPRSRPMSTNFDQGPTANTSVARAPHPPLQRAATESPVANTSFPPPPGTRGASRERRFGLPSLTRRREPEPAIAPLDSSPQPSSRSLSGLLSRPVGGHPGPLTLQIPHQVPQRTDSDASQNMAPGARRAVSTPAVATPTSARSRSSSQIRWDPSMPVPPPPPGPPPSSSRSQSMQRLQSSGDPIVSPPTRRPPPTGVAALGPVPLTPANWREGDNLPGPPGQQPQQHADPQATAGVQLSETSSVASSGAGAQPESATSSAPSSAGGFIRRSPVVRGDKTLLERRSESRTRLATRGSVDATNSPHGLSDIVIPGSSSSGGLQRRLTIGRGTPRTGRTSETPRTGESVDTPESRTPRAAGQGMSGQVTPTRLSPNSQKHPERHVVPRALPTPPTGSRSSSTHRGMGQDVPMSAPLSPSHNYPVSKHMVITQSSEQFARGTVDRFAVFADREASAANDAERVRLFAEFFVNESRIRRERYGAAIGAMGSEVLDLTRDLFRPMPVRRESINSATSGTVELTPQSSEPRSHRGSIGSASDGNHGASSSAQTPTSVNQQQPQQSPSPSGNQNWPSNNYMPSLSPILSMSVSDAVDEQDSRGRPASRWWEADSTGAPSSRMERSKRESKYMGVPKEAREALQWIDEPQASPAGSSKRASHGYPPEKTGWHDTDQSMTPQALSRNSMASSSTAPNTPNPDHLDVSRLVTLPPPYPRHHPAVNNNHPELTEIRTAIRTVSDLAEVTTIQEVYKQSSSQKRLALTEDVKQRRVALRQNLHQDISSGVLSYADAARIEADATAAEHTKLKDLEKTDFDEFQTAVVMPVNEILQNRINTATKLFDNLRSRLFDETHKSNPNLPQEEGDEQPELLEKLTLLKWIFEARETLHRALYDLLSDRNDHYRDLVLVPYKLAQQDDKVASAKAFFIEDANKRQQVFAEEVLHRTQEFRDVVEETVVRGVEVQLNAFWDIAPDLKRLLDKIPSDMEGFHIQIPALEIAENPSYTEHPLQYLFSLLLHAEKSTYQFIESQTNLLCLLHEVKEAVVVAKGKVMEAEGRDGGRVEEMKRDEAARLTDDLKDKVRVVQDQWNSALGETVGGVKERVGGWLLETGGWDESFEEGGVGGV</sequence>
<evidence type="ECO:0000313" key="10">
    <source>
        <dbReference type="Proteomes" id="UP001303160"/>
    </source>
</evidence>
<feature type="compositionally biased region" description="Low complexity" evidence="8">
    <location>
        <begin position="515"/>
        <end position="534"/>
    </location>
</feature>
<dbReference type="InterPro" id="IPR036821">
    <property type="entry name" value="Peptide_deformylase_sf"/>
</dbReference>
<feature type="compositionally biased region" description="Polar residues" evidence="8">
    <location>
        <begin position="971"/>
        <end position="984"/>
    </location>
</feature>
<feature type="compositionally biased region" description="Pro residues" evidence="8">
    <location>
        <begin position="595"/>
        <end position="607"/>
    </location>
</feature>
<evidence type="ECO:0000256" key="2">
    <source>
        <dbReference type="ARBA" id="ARBA00012175"/>
    </source>
</evidence>
<keyword evidence="5 7" id="KW-0648">Protein biosynthesis</keyword>
<evidence type="ECO:0000256" key="5">
    <source>
        <dbReference type="ARBA" id="ARBA00022917"/>
    </source>
</evidence>
<dbReference type="PANTHER" id="PTHR10458:SF2">
    <property type="entry name" value="PEPTIDE DEFORMYLASE, MITOCHONDRIAL"/>
    <property type="match status" value="1"/>
</dbReference>
<evidence type="ECO:0000256" key="8">
    <source>
        <dbReference type="SAM" id="MobiDB-lite"/>
    </source>
</evidence>
<evidence type="ECO:0000313" key="9">
    <source>
        <dbReference type="EMBL" id="KAK4197322.1"/>
    </source>
</evidence>
<dbReference type="EC" id="3.5.1.88" evidence="2 7"/>
<dbReference type="EMBL" id="MU863965">
    <property type="protein sequence ID" value="KAK4197322.1"/>
    <property type="molecule type" value="Genomic_DNA"/>
</dbReference>
<feature type="compositionally biased region" description="Polar residues" evidence="8">
    <location>
        <begin position="674"/>
        <end position="686"/>
    </location>
</feature>
<accession>A0AAN6XGF4</accession>
<feature type="region of interest" description="Disordered" evidence="8">
    <location>
        <begin position="943"/>
        <end position="1134"/>
    </location>
</feature>
<feature type="compositionally biased region" description="Low complexity" evidence="8">
    <location>
        <begin position="695"/>
        <end position="704"/>
    </location>
</feature>
<comment type="similarity">
    <text evidence="1 7">Belongs to the polypeptide deformylase family.</text>
</comment>
<comment type="catalytic activity">
    <reaction evidence="7">
        <text>N-terminal N-formyl-L-methionyl-[peptide] + H2O = N-terminal L-methionyl-[peptide] + formate</text>
        <dbReference type="Rhea" id="RHEA:24420"/>
        <dbReference type="Rhea" id="RHEA-COMP:10639"/>
        <dbReference type="Rhea" id="RHEA-COMP:10640"/>
        <dbReference type="ChEBI" id="CHEBI:15377"/>
        <dbReference type="ChEBI" id="CHEBI:15740"/>
        <dbReference type="ChEBI" id="CHEBI:49298"/>
        <dbReference type="ChEBI" id="CHEBI:64731"/>
        <dbReference type="EC" id="3.5.1.88"/>
    </reaction>
</comment>
<organism evidence="9 10">
    <name type="scientific">Triangularia verruculosa</name>
    <dbReference type="NCBI Taxonomy" id="2587418"/>
    <lineage>
        <taxon>Eukaryota</taxon>
        <taxon>Fungi</taxon>
        <taxon>Dikarya</taxon>
        <taxon>Ascomycota</taxon>
        <taxon>Pezizomycotina</taxon>
        <taxon>Sordariomycetes</taxon>
        <taxon>Sordariomycetidae</taxon>
        <taxon>Sordariales</taxon>
        <taxon>Podosporaceae</taxon>
        <taxon>Triangularia</taxon>
    </lineage>
</organism>
<protein>
    <recommendedName>
        <fullName evidence="2 7">Peptide deformylase</fullName>
        <ecNumber evidence="2 7">3.5.1.88</ecNumber>
    </recommendedName>
</protein>
<keyword evidence="10" id="KW-1185">Reference proteome</keyword>
<dbReference type="Proteomes" id="UP001303160">
    <property type="component" value="Unassembled WGS sequence"/>
</dbReference>
<dbReference type="PANTHER" id="PTHR10458">
    <property type="entry name" value="PEPTIDE DEFORMYLASE"/>
    <property type="match status" value="1"/>
</dbReference>
<gene>
    <name evidence="9" type="ORF">QBC40DRAFT_299441</name>
</gene>
<evidence type="ECO:0000256" key="7">
    <source>
        <dbReference type="RuleBase" id="RU362111"/>
    </source>
</evidence>
<evidence type="ECO:0000256" key="1">
    <source>
        <dbReference type="ARBA" id="ARBA00010759"/>
    </source>
</evidence>
<feature type="compositionally biased region" description="Basic and acidic residues" evidence="8">
    <location>
        <begin position="1053"/>
        <end position="1072"/>
    </location>
</feature>
<name>A0AAN6XGF4_9PEZI</name>
<evidence type="ECO:0000256" key="6">
    <source>
        <dbReference type="ARBA" id="ARBA00037114"/>
    </source>
</evidence>
<feature type="compositionally biased region" description="Polar residues" evidence="8">
    <location>
        <begin position="802"/>
        <end position="815"/>
    </location>
</feature>
<feature type="region of interest" description="Disordered" evidence="8">
    <location>
        <begin position="379"/>
        <end position="398"/>
    </location>
</feature>
<feature type="compositionally biased region" description="Pro residues" evidence="8">
    <location>
        <begin position="625"/>
        <end position="635"/>
    </location>
</feature>
<dbReference type="GO" id="GO:0046872">
    <property type="term" value="F:metal ion binding"/>
    <property type="evidence" value="ECO:0007669"/>
    <property type="project" value="UniProtKB-KW"/>
</dbReference>
<feature type="compositionally biased region" description="Basic and acidic residues" evidence="8">
    <location>
        <begin position="715"/>
        <end position="729"/>
    </location>
</feature>
<keyword evidence="4 7" id="KW-0378">Hydrolase</keyword>
<feature type="compositionally biased region" description="Pro residues" evidence="8">
    <location>
        <begin position="432"/>
        <end position="444"/>
    </location>
</feature>
<dbReference type="SUPFAM" id="SSF56420">
    <property type="entry name" value="Peptide deformylase"/>
    <property type="match status" value="1"/>
</dbReference>
<feature type="compositionally biased region" description="Polar residues" evidence="8">
    <location>
        <begin position="406"/>
        <end position="428"/>
    </location>
</feature>
<keyword evidence="3 7" id="KW-0479">Metal-binding</keyword>
<feature type="compositionally biased region" description="Polar residues" evidence="8">
    <location>
        <begin position="449"/>
        <end position="461"/>
    </location>
</feature>
<comment type="caution">
    <text evidence="9">The sequence shown here is derived from an EMBL/GenBank/DDBJ whole genome shotgun (WGS) entry which is preliminary data.</text>
</comment>
<evidence type="ECO:0000256" key="3">
    <source>
        <dbReference type="ARBA" id="ARBA00022723"/>
    </source>
</evidence>
<feature type="region of interest" description="Disordered" evidence="8">
    <location>
        <begin position="173"/>
        <end position="198"/>
    </location>
</feature>
<evidence type="ECO:0000256" key="4">
    <source>
        <dbReference type="ARBA" id="ARBA00022801"/>
    </source>
</evidence>
<dbReference type="PRINTS" id="PR01576">
    <property type="entry name" value="PDEFORMYLASE"/>
</dbReference>
<feature type="compositionally biased region" description="Polar residues" evidence="8">
    <location>
        <begin position="1012"/>
        <end position="1024"/>
    </location>
</feature>
<dbReference type="CDD" id="cd00487">
    <property type="entry name" value="Pep_deformylase"/>
    <property type="match status" value="1"/>
</dbReference>
<dbReference type="GO" id="GO:0042586">
    <property type="term" value="F:peptide deformylase activity"/>
    <property type="evidence" value="ECO:0007669"/>
    <property type="project" value="UniProtKB-EC"/>
</dbReference>
<reference evidence="9" key="1">
    <citation type="journal article" date="2023" name="Mol. Phylogenet. Evol.">
        <title>Genome-scale phylogeny and comparative genomics of the fungal order Sordariales.</title>
        <authorList>
            <person name="Hensen N."/>
            <person name="Bonometti L."/>
            <person name="Westerberg I."/>
            <person name="Brannstrom I.O."/>
            <person name="Guillou S."/>
            <person name="Cros-Aarteil S."/>
            <person name="Calhoun S."/>
            <person name="Haridas S."/>
            <person name="Kuo A."/>
            <person name="Mondo S."/>
            <person name="Pangilinan J."/>
            <person name="Riley R."/>
            <person name="LaButti K."/>
            <person name="Andreopoulos B."/>
            <person name="Lipzen A."/>
            <person name="Chen C."/>
            <person name="Yan M."/>
            <person name="Daum C."/>
            <person name="Ng V."/>
            <person name="Clum A."/>
            <person name="Steindorff A."/>
            <person name="Ohm R.A."/>
            <person name="Martin F."/>
            <person name="Silar P."/>
            <person name="Natvig D.O."/>
            <person name="Lalanne C."/>
            <person name="Gautier V."/>
            <person name="Ament-Velasquez S.L."/>
            <person name="Kruys A."/>
            <person name="Hutchinson M.I."/>
            <person name="Powell A.J."/>
            <person name="Barry K."/>
            <person name="Miller A.N."/>
            <person name="Grigoriev I.V."/>
            <person name="Debuchy R."/>
            <person name="Gladieux P."/>
            <person name="Hiltunen Thoren M."/>
            <person name="Johannesson H."/>
        </authorList>
    </citation>
    <scope>NUCLEOTIDE SEQUENCE</scope>
    <source>
        <strain evidence="9">CBS 315.58</strain>
    </source>
</reference>
<dbReference type="InterPro" id="IPR023635">
    <property type="entry name" value="Peptide_deformylase"/>
</dbReference>
<feature type="compositionally biased region" description="Polar residues" evidence="8">
    <location>
        <begin position="1107"/>
        <end position="1127"/>
    </location>
</feature>
<dbReference type="HAMAP" id="MF_00163">
    <property type="entry name" value="Pep_deformylase"/>
    <property type="match status" value="1"/>
</dbReference>
<dbReference type="NCBIfam" id="NF001159">
    <property type="entry name" value="PRK00150.1-3"/>
    <property type="match status" value="1"/>
</dbReference>
<feature type="region of interest" description="Disordered" evidence="8">
    <location>
        <begin position="406"/>
        <end position="846"/>
    </location>
</feature>
<feature type="compositionally biased region" description="Polar residues" evidence="8">
    <location>
        <begin position="946"/>
        <end position="962"/>
    </location>
</feature>
<feature type="compositionally biased region" description="Polar residues" evidence="8">
    <location>
        <begin position="551"/>
        <end position="562"/>
    </location>
</feature>
<dbReference type="Pfam" id="PF01327">
    <property type="entry name" value="Pep_deformylase"/>
    <property type="match status" value="1"/>
</dbReference>
<dbReference type="GO" id="GO:0006412">
    <property type="term" value="P:translation"/>
    <property type="evidence" value="ECO:0007669"/>
    <property type="project" value="UniProtKB-KW"/>
</dbReference>
<feature type="compositionally biased region" description="Low complexity" evidence="8">
    <location>
        <begin position="753"/>
        <end position="783"/>
    </location>
</feature>
<reference evidence="9" key="2">
    <citation type="submission" date="2023-05" db="EMBL/GenBank/DDBJ databases">
        <authorList>
            <consortium name="Lawrence Berkeley National Laboratory"/>
            <person name="Steindorff A."/>
            <person name="Hensen N."/>
            <person name="Bonometti L."/>
            <person name="Westerberg I."/>
            <person name="Brannstrom I.O."/>
            <person name="Guillou S."/>
            <person name="Cros-Aarteil S."/>
            <person name="Calhoun S."/>
            <person name="Haridas S."/>
            <person name="Kuo A."/>
            <person name="Mondo S."/>
            <person name="Pangilinan J."/>
            <person name="Riley R."/>
            <person name="Labutti K."/>
            <person name="Andreopoulos B."/>
            <person name="Lipzen A."/>
            <person name="Chen C."/>
            <person name="Yanf M."/>
            <person name="Daum C."/>
            <person name="Ng V."/>
            <person name="Clum A."/>
            <person name="Ohm R."/>
            <person name="Martin F."/>
            <person name="Silar P."/>
            <person name="Natvig D."/>
            <person name="Lalanne C."/>
            <person name="Gautier V."/>
            <person name="Ament-Velasquez S.L."/>
            <person name="Kruys A."/>
            <person name="Hutchinson M.I."/>
            <person name="Powell A.J."/>
            <person name="Barry K."/>
            <person name="Miller A.N."/>
            <person name="Grigoriev I.V."/>
            <person name="Debuchy R."/>
            <person name="Gladieux P."/>
            <person name="Thoren M.H."/>
            <person name="Johannesson H."/>
        </authorList>
    </citation>
    <scope>NUCLEOTIDE SEQUENCE</scope>
    <source>
        <strain evidence="9">CBS 315.58</strain>
    </source>
</reference>
<feature type="compositionally biased region" description="Low complexity" evidence="8">
    <location>
        <begin position="985"/>
        <end position="1011"/>
    </location>
</feature>
<feature type="compositionally biased region" description="Low complexity" evidence="8">
    <location>
        <begin position="576"/>
        <end position="587"/>
    </location>
</feature>